<evidence type="ECO:0000313" key="4">
    <source>
        <dbReference type="Proteomes" id="UP001175000"/>
    </source>
</evidence>
<dbReference type="InterPro" id="IPR025676">
    <property type="entry name" value="Clr5_dom"/>
</dbReference>
<sequence length="402" mass="44541">MQRKKGPGNRSRDGGNPYNLRSRGKPSSAEIAEEAEESIRSYLTDKTPDPDTTGENIGEWDGATNPVPPGVANAYWKRVYQRAGDKIRGDMLVPARNQITFDQANGRVFPDPEVAAQELAAELAKGSRDDGGDKGDDALWDQGAVIKLPEQFFAAMAEVYCDIAHRVDLAPEDLLSTSPQRCFLDGSIGEPWSLVPPAVGTECVKVTSASPFLPPPSGHMNNASAGPSEQEWEEQKPLITFLYGGDTSSVNLTLQEVMKIMEKMGFLKGICAPSASRISSKGYDIWRLDDEFCVVDDDWEEGYGSAAALIFELVENPDSSSGWETIREDIAPIVRMFNYFSSAPKPPETELEKALRTLCSTMRLRTVNRLRDMPRDHPDRMYFLDRLLDGYHLDIRLAQQDG</sequence>
<organism evidence="3 4">
    <name type="scientific">Immersiella caudata</name>
    <dbReference type="NCBI Taxonomy" id="314043"/>
    <lineage>
        <taxon>Eukaryota</taxon>
        <taxon>Fungi</taxon>
        <taxon>Dikarya</taxon>
        <taxon>Ascomycota</taxon>
        <taxon>Pezizomycotina</taxon>
        <taxon>Sordariomycetes</taxon>
        <taxon>Sordariomycetidae</taxon>
        <taxon>Sordariales</taxon>
        <taxon>Lasiosphaeriaceae</taxon>
        <taxon>Immersiella</taxon>
    </lineage>
</organism>
<accession>A0AA39WPF4</accession>
<dbReference type="AlphaFoldDB" id="A0AA39WPF4"/>
<comment type="caution">
    <text evidence="3">The sequence shown here is derived from an EMBL/GenBank/DDBJ whole genome shotgun (WGS) entry which is preliminary data.</text>
</comment>
<evidence type="ECO:0000259" key="2">
    <source>
        <dbReference type="Pfam" id="PF14420"/>
    </source>
</evidence>
<dbReference type="EMBL" id="JAULSU010000004">
    <property type="protein sequence ID" value="KAK0619111.1"/>
    <property type="molecule type" value="Genomic_DNA"/>
</dbReference>
<feature type="domain" description="Clr5" evidence="2">
    <location>
        <begin position="228"/>
        <end position="265"/>
    </location>
</feature>
<evidence type="ECO:0000313" key="3">
    <source>
        <dbReference type="EMBL" id="KAK0619111.1"/>
    </source>
</evidence>
<dbReference type="Pfam" id="PF14420">
    <property type="entry name" value="Clr5"/>
    <property type="match status" value="1"/>
</dbReference>
<keyword evidence="4" id="KW-1185">Reference proteome</keyword>
<feature type="region of interest" description="Disordered" evidence="1">
    <location>
        <begin position="1"/>
        <end position="68"/>
    </location>
</feature>
<proteinExistence type="predicted"/>
<gene>
    <name evidence="3" type="ORF">B0T14DRAFT_566003</name>
</gene>
<evidence type="ECO:0000256" key="1">
    <source>
        <dbReference type="SAM" id="MobiDB-lite"/>
    </source>
</evidence>
<dbReference type="Proteomes" id="UP001175000">
    <property type="component" value="Unassembled WGS sequence"/>
</dbReference>
<reference evidence="3" key="1">
    <citation type="submission" date="2023-06" db="EMBL/GenBank/DDBJ databases">
        <title>Genome-scale phylogeny and comparative genomics of the fungal order Sordariales.</title>
        <authorList>
            <consortium name="Lawrence Berkeley National Laboratory"/>
            <person name="Hensen N."/>
            <person name="Bonometti L."/>
            <person name="Westerberg I."/>
            <person name="Brannstrom I.O."/>
            <person name="Guillou S."/>
            <person name="Cros-Aarteil S."/>
            <person name="Calhoun S."/>
            <person name="Haridas S."/>
            <person name="Kuo A."/>
            <person name="Mondo S."/>
            <person name="Pangilinan J."/>
            <person name="Riley R."/>
            <person name="Labutti K."/>
            <person name="Andreopoulos B."/>
            <person name="Lipzen A."/>
            <person name="Chen C."/>
            <person name="Yanf M."/>
            <person name="Daum C."/>
            <person name="Ng V."/>
            <person name="Clum A."/>
            <person name="Steindorff A."/>
            <person name="Ohm R."/>
            <person name="Martin F."/>
            <person name="Silar P."/>
            <person name="Natvig D."/>
            <person name="Lalanne C."/>
            <person name="Gautier V."/>
            <person name="Ament-Velasquez S.L."/>
            <person name="Kruys A."/>
            <person name="Hutchinson M.I."/>
            <person name="Powell A.J."/>
            <person name="Barry K."/>
            <person name="Miller A.N."/>
            <person name="Grigoriev I.V."/>
            <person name="Debuchy R."/>
            <person name="Gladieux P."/>
            <person name="Thoren M.H."/>
            <person name="Johannesson H."/>
        </authorList>
    </citation>
    <scope>NUCLEOTIDE SEQUENCE</scope>
    <source>
        <strain evidence="3">CBS 606.72</strain>
    </source>
</reference>
<protein>
    <recommendedName>
        <fullName evidence="2">Clr5 domain-containing protein</fullName>
    </recommendedName>
</protein>
<name>A0AA39WPF4_9PEZI</name>